<evidence type="ECO:0000256" key="1">
    <source>
        <dbReference type="ARBA" id="ARBA00004123"/>
    </source>
</evidence>
<accession>A0A915Z7G8</accession>
<dbReference type="InterPro" id="IPR017380">
    <property type="entry name" value="Hist_AcTrfase_B-typ_cat-su"/>
</dbReference>
<feature type="coiled-coil region" evidence="9">
    <location>
        <begin position="151"/>
        <end position="196"/>
    </location>
</feature>
<protein>
    <recommendedName>
        <fullName evidence="4">Histone acetyltransferase type B catalytic subunit</fullName>
        <ecNumber evidence="3">2.3.1.48</ecNumber>
    </recommendedName>
</protein>
<sequence length="671" mass="79766">MVYYFTSQEVDPPALIYMGKDEKENEDLIKYGWEEDVWYDLLNICFIFIRFHVHPHSSAHAYLRLQPGQSWEDISPKLLEDLGQLTKANSIKGCKEKSVDVLYTPWSNLLKTNGMATGEVSFKNNAMVKTLQIKKNNKIVNRLEKTRVEKFPDLEKEKMQAEKEKRRIAREAMVAKKQEELRLEQEKKEQEALKSYDSFFDKSSMRSNYDNDCDLEEDFIITRAKLNLSRTKSSRLKYRKFEVRPIFALFILNIIVMTEMVEELLKPQEEEWLCNSNEALTIWFFEPSTDPDQEFDSAQVYPMFTYSIFGDKEQIYGYKNLEITLKFSSGSFATYFDVRYSDKIPDVSSTSIADNVIDKVKTLIPNDYITNFDTFLQTVNENAYSFKPMGEKITEYRLEEGKDIIYEIYRATFNTPRFKEYHKRFQILVLFYIEAGTYIEEDEKWETMLLFERKRIGDKYIYSLVGFCTMYNYYFYNREECVNNNIDRTNNKVPVSERVNEGKVIPEDIRLRISQFLIFPHVQGKGHGSKLYQTIYKYVLSNSRIKELAVEIPNDSFEVIRDKNDLLYLREQKAFEGLAAPVDKKTIDSLRRKYKLNKRQLLRCLEIELLRKLNKSDAAAYKAYRLQVKERLYNWNKEILKDIDRDERIEKLEETFKSLVEEYQDILLKYN</sequence>
<dbReference type="Pfam" id="PF05670">
    <property type="entry name" value="NFACT-R_1"/>
    <property type="match status" value="1"/>
</dbReference>
<dbReference type="Pfam" id="PF21184">
    <property type="entry name" value="HAT1_C_fung"/>
    <property type="match status" value="1"/>
</dbReference>
<dbReference type="GO" id="GO:0004402">
    <property type="term" value="F:histone acetyltransferase activity"/>
    <property type="evidence" value="ECO:0007669"/>
    <property type="project" value="InterPro"/>
</dbReference>
<dbReference type="EMBL" id="CAGKOT010000019">
    <property type="protein sequence ID" value="CAB5363976.1"/>
    <property type="molecule type" value="Genomic_DNA"/>
</dbReference>
<evidence type="ECO:0000256" key="4">
    <source>
        <dbReference type="ARBA" id="ARBA00021268"/>
    </source>
</evidence>
<comment type="similarity">
    <text evidence="2">Belongs to the HAT1 family.</text>
</comment>
<dbReference type="EC" id="2.3.1.48" evidence="3"/>
<dbReference type="Proteomes" id="UP000684084">
    <property type="component" value="Unassembled WGS sequence"/>
</dbReference>
<comment type="subcellular location">
    <subcellularLocation>
        <location evidence="1">Nucleus</location>
    </subcellularLocation>
</comment>
<evidence type="ECO:0000256" key="2">
    <source>
        <dbReference type="ARBA" id="ARBA00010543"/>
    </source>
</evidence>
<name>A0A915Z7G8_9GLOM</name>
<dbReference type="InterPro" id="IPR037113">
    <property type="entry name" value="Hat1_N_sf"/>
</dbReference>
<dbReference type="InterPro" id="IPR019467">
    <property type="entry name" value="Hat1_N"/>
</dbReference>
<dbReference type="SUPFAM" id="SSF55729">
    <property type="entry name" value="Acyl-CoA N-acyltransferases (Nat)"/>
    <property type="match status" value="1"/>
</dbReference>
<dbReference type="InterPro" id="IPR008532">
    <property type="entry name" value="NFACT_RNA-bd"/>
</dbReference>
<dbReference type="GO" id="GO:0031509">
    <property type="term" value="P:subtelomeric heterochromatin formation"/>
    <property type="evidence" value="ECO:0007669"/>
    <property type="project" value="InterPro"/>
</dbReference>
<dbReference type="GO" id="GO:0005634">
    <property type="term" value="C:nucleus"/>
    <property type="evidence" value="ECO:0007669"/>
    <property type="project" value="UniProtKB-SubCell"/>
</dbReference>
<keyword evidence="6" id="KW-0539">Nucleus</keyword>
<dbReference type="Pfam" id="PF10394">
    <property type="entry name" value="Hat1_N"/>
    <property type="match status" value="1"/>
</dbReference>
<dbReference type="VEuPathDB" id="FungiDB:RhiirFUN_006030"/>
<evidence type="ECO:0000256" key="5">
    <source>
        <dbReference type="ARBA" id="ARBA00022679"/>
    </source>
</evidence>
<evidence type="ECO:0000256" key="7">
    <source>
        <dbReference type="ARBA" id="ARBA00023315"/>
    </source>
</evidence>
<dbReference type="InterPro" id="IPR016181">
    <property type="entry name" value="Acyl_CoA_acyltransferase"/>
</dbReference>
<evidence type="ECO:0000313" key="13">
    <source>
        <dbReference type="Proteomes" id="UP000684084"/>
    </source>
</evidence>
<evidence type="ECO:0000256" key="3">
    <source>
        <dbReference type="ARBA" id="ARBA00013184"/>
    </source>
</evidence>
<evidence type="ECO:0000256" key="8">
    <source>
        <dbReference type="ARBA" id="ARBA00048017"/>
    </source>
</evidence>
<organism evidence="12 13">
    <name type="scientific">Rhizophagus irregularis</name>
    <dbReference type="NCBI Taxonomy" id="588596"/>
    <lineage>
        <taxon>Eukaryota</taxon>
        <taxon>Fungi</taxon>
        <taxon>Fungi incertae sedis</taxon>
        <taxon>Mucoromycota</taxon>
        <taxon>Glomeromycotina</taxon>
        <taxon>Glomeromycetes</taxon>
        <taxon>Glomerales</taxon>
        <taxon>Glomeraceae</taxon>
        <taxon>Rhizophagus</taxon>
    </lineage>
</organism>
<evidence type="ECO:0000259" key="10">
    <source>
        <dbReference type="Pfam" id="PF05670"/>
    </source>
</evidence>
<dbReference type="InterPro" id="IPR013523">
    <property type="entry name" value="Hist_AcTrfase_HAT1_C"/>
</dbReference>
<dbReference type="GO" id="GO:0000781">
    <property type="term" value="C:chromosome, telomeric region"/>
    <property type="evidence" value="ECO:0007669"/>
    <property type="project" value="GOC"/>
</dbReference>
<keyword evidence="5" id="KW-0808">Transferase</keyword>
<dbReference type="Gene3D" id="1.10.10.390">
    <property type="match status" value="1"/>
</dbReference>
<evidence type="ECO:0000313" key="12">
    <source>
        <dbReference type="EMBL" id="CAB5363976.1"/>
    </source>
</evidence>
<feature type="domain" description="Histone acetyl transferase HAT1 N-terminal" evidence="11">
    <location>
        <begin position="272"/>
        <end position="434"/>
    </location>
</feature>
<evidence type="ECO:0000256" key="6">
    <source>
        <dbReference type="ARBA" id="ARBA00023242"/>
    </source>
</evidence>
<proteinExistence type="inferred from homology"/>
<keyword evidence="9" id="KW-0175">Coiled coil</keyword>
<dbReference type="Gene3D" id="3.40.630.30">
    <property type="match status" value="1"/>
</dbReference>
<comment type="catalytic activity">
    <reaction evidence="8">
        <text>L-lysyl-[protein] + acetyl-CoA = N(6)-acetyl-L-lysyl-[protein] + CoA + H(+)</text>
        <dbReference type="Rhea" id="RHEA:45948"/>
        <dbReference type="Rhea" id="RHEA-COMP:9752"/>
        <dbReference type="Rhea" id="RHEA-COMP:10731"/>
        <dbReference type="ChEBI" id="CHEBI:15378"/>
        <dbReference type="ChEBI" id="CHEBI:29969"/>
        <dbReference type="ChEBI" id="CHEBI:57287"/>
        <dbReference type="ChEBI" id="CHEBI:57288"/>
        <dbReference type="ChEBI" id="CHEBI:61930"/>
        <dbReference type="EC" id="2.3.1.48"/>
    </reaction>
</comment>
<evidence type="ECO:0000256" key="9">
    <source>
        <dbReference type="SAM" id="Coils"/>
    </source>
</evidence>
<evidence type="ECO:0000259" key="11">
    <source>
        <dbReference type="Pfam" id="PF10394"/>
    </source>
</evidence>
<dbReference type="Gene3D" id="3.90.360.10">
    <property type="entry name" value="Histone acetyl transferase 1 (HAT1), N-terminal domain"/>
    <property type="match status" value="1"/>
</dbReference>
<dbReference type="AlphaFoldDB" id="A0A915Z7G8"/>
<dbReference type="OrthoDB" id="10253098at2759"/>
<reference evidence="12" key="1">
    <citation type="submission" date="2020-05" db="EMBL/GenBank/DDBJ databases">
        <authorList>
            <person name="Rincon C."/>
            <person name="Sanders R I."/>
            <person name="Robbins C."/>
            <person name="Chaturvedi A."/>
        </authorList>
    </citation>
    <scope>NUCLEOTIDE SEQUENCE</scope>
    <source>
        <strain evidence="12">CHB12</strain>
    </source>
</reference>
<gene>
    <name evidence="12" type="ORF">CHRIB12_LOCUS9753</name>
</gene>
<dbReference type="GO" id="GO:0042393">
    <property type="term" value="F:histone binding"/>
    <property type="evidence" value="ECO:0007669"/>
    <property type="project" value="InterPro"/>
</dbReference>
<feature type="domain" description="NFACT RNA-binding" evidence="10">
    <location>
        <begin position="1"/>
        <end position="124"/>
    </location>
</feature>
<comment type="caution">
    <text evidence="12">The sequence shown here is derived from an EMBL/GenBank/DDBJ whole genome shotgun (WGS) entry which is preliminary data.</text>
</comment>
<keyword evidence="7" id="KW-0012">Acyltransferase</keyword>
<dbReference type="PANTHER" id="PTHR12046">
    <property type="entry name" value="HISTONE ACETYLTRANSFERASE TYPE B CATALYTIC SUBUNIT"/>
    <property type="match status" value="1"/>
</dbReference>